<keyword evidence="9" id="KW-0349">Heme</keyword>
<evidence type="ECO:0000313" key="13">
    <source>
        <dbReference type="Proteomes" id="UP000219602"/>
    </source>
</evidence>
<feature type="chain" id="PRO_5013655618" description="CFEM domain-containing protein" evidence="10">
    <location>
        <begin position="21"/>
        <end position="161"/>
    </location>
</feature>
<dbReference type="InterPro" id="IPR008427">
    <property type="entry name" value="Extracellular_membr_CFEM_dom"/>
</dbReference>
<feature type="signal peptide" evidence="10">
    <location>
        <begin position="1"/>
        <end position="20"/>
    </location>
</feature>
<reference evidence="12 13" key="2">
    <citation type="journal article" date="2017" name="Sci. Rep.">
        <title>A mobile pathogenicity chromosome in Fusarium oxysporum for infection of multiple cucurbit species.</title>
        <authorList>
            <person name="van Dam P."/>
            <person name="Fokkens L."/>
            <person name="Ayukawa Y."/>
            <person name="van der Gragt M."/>
            <person name="Ter Horst A."/>
            <person name="Brankovics B."/>
            <person name="Houterman P.M."/>
            <person name="Arie T."/>
            <person name="Rep M."/>
        </authorList>
    </citation>
    <scope>NUCLEOTIDE SEQUENCE [LARGE SCALE GENOMIC DNA]</scope>
    <source>
        <strain evidence="12 13">Forc016</strain>
    </source>
</reference>
<evidence type="ECO:0000256" key="7">
    <source>
        <dbReference type="ARBA" id="ARBA00023157"/>
    </source>
</evidence>
<proteinExistence type="inferred from homology"/>
<feature type="binding site" description="axial binding residue" evidence="9">
    <location>
        <position position="60"/>
    </location>
    <ligand>
        <name>heme</name>
        <dbReference type="ChEBI" id="CHEBI:30413"/>
    </ligand>
    <ligandPart>
        <name>Fe</name>
        <dbReference type="ChEBI" id="CHEBI:18248"/>
    </ligandPart>
</feature>
<protein>
    <recommendedName>
        <fullName evidence="11">CFEM domain-containing protein</fullName>
    </recommendedName>
</protein>
<keyword evidence="5" id="KW-0336">GPI-anchor</keyword>
<keyword evidence="7 9" id="KW-1015">Disulfide bond</keyword>
<dbReference type="SMART" id="SM00747">
    <property type="entry name" value="CFEM"/>
    <property type="match status" value="1"/>
</dbReference>
<evidence type="ECO:0000256" key="1">
    <source>
        <dbReference type="ARBA" id="ARBA00004589"/>
    </source>
</evidence>
<dbReference type="STRING" id="327505.A0A2H3I5R0"/>
<comment type="similarity">
    <text evidence="3">Belongs to the RBT5 family.</text>
</comment>
<reference evidence="12 13" key="1">
    <citation type="journal article" date="2016" name="Environ. Microbiol.">
        <title>Effector profiles distinguish formae speciales of Fusarium oxysporum.</title>
        <authorList>
            <person name="van Dam P."/>
            <person name="Fokkens L."/>
            <person name="Schmidt S.M."/>
            <person name="Linmans J.H."/>
            <person name="Kistler H.C."/>
            <person name="Ma L.J."/>
            <person name="Rep M."/>
        </authorList>
    </citation>
    <scope>NUCLEOTIDE SEQUENCE [LARGE SCALE GENOMIC DNA]</scope>
    <source>
        <strain evidence="12 13">Forc016</strain>
    </source>
</reference>
<feature type="disulfide bond" evidence="9">
    <location>
        <begin position="56"/>
        <end position="63"/>
    </location>
</feature>
<comment type="caution">
    <text evidence="12">The sequence shown here is derived from an EMBL/GenBank/DDBJ whole genome shotgun (WGS) entry which is preliminary data.</text>
</comment>
<keyword evidence="6 10" id="KW-0732">Signal</keyword>
<keyword evidence="9" id="KW-0479">Metal-binding</keyword>
<name>A0A2H3I5R0_FUSOX</name>
<evidence type="ECO:0000256" key="6">
    <source>
        <dbReference type="ARBA" id="ARBA00022729"/>
    </source>
</evidence>
<gene>
    <name evidence="12" type="ORF">AU210_000019</name>
</gene>
<evidence type="ECO:0000256" key="4">
    <source>
        <dbReference type="ARBA" id="ARBA00022525"/>
    </source>
</evidence>
<dbReference type="Proteomes" id="UP000219602">
    <property type="component" value="Chromosome 1"/>
</dbReference>
<evidence type="ECO:0000313" key="12">
    <source>
        <dbReference type="EMBL" id="PCD44562.1"/>
    </source>
</evidence>
<keyword evidence="8" id="KW-0449">Lipoprotein</keyword>
<dbReference type="GO" id="GO:0046872">
    <property type="term" value="F:metal ion binding"/>
    <property type="evidence" value="ECO:0007669"/>
    <property type="project" value="UniProtKB-UniRule"/>
</dbReference>
<feature type="domain" description="CFEM" evidence="11">
    <location>
        <begin position="14"/>
        <end position="126"/>
    </location>
</feature>
<keyword evidence="9" id="KW-0408">Iron</keyword>
<accession>A0A2H3I5R0</accession>
<dbReference type="Pfam" id="PF05730">
    <property type="entry name" value="CFEM"/>
    <property type="match status" value="1"/>
</dbReference>
<comment type="caution">
    <text evidence="9">Lacks conserved residue(s) required for the propagation of feature annotation.</text>
</comment>
<comment type="subcellular location">
    <subcellularLocation>
        <location evidence="1">Membrane</location>
        <topology evidence="1">Lipid-anchor</topology>
        <topology evidence="1">GPI-anchor</topology>
    </subcellularLocation>
    <subcellularLocation>
        <location evidence="2">Secreted</location>
    </subcellularLocation>
</comment>
<dbReference type="AlphaFoldDB" id="A0A2H3I5R0"/>
<organism evidence="12 13">
    <name type="scientific">Fusarium oxysporum f. sp. radicis-cucumerinum</name>
    <dbReference type="NCBI Taxonomy" id="327505"/>
    <lineage>
        <taxon>Eukaryota</taxon>
        <taxon>Fungi</taxon>
        <taxon>Dikarya</taxon>
        <taxon>Ascomycota</taxon>
        <taxon>Pezizomycotina</taxon>
        <taxon>Sordariomycetes</taxon>
        <taxon>Hypocreomycetidae</taxon>
        <taxon>Hypocreales</taxon>
        <taxon>Nectriaceae</taxon>
        <taxon>Fusarium</taxon>
        <taxon>Fusarium oxysporum species complex</taxon>
    </lineage>
</organism>
<evidence type="ECO:0000256" key="2">
    <source>
        <dbReference type="ARBA" id="ARBA00004613"/>
    </source>
</evidence>
<keyword evidence="5" id="KW-0472">Membrane</keyword>
<dbReference type="EMBL" id="MABQ02000001">
    <property type="protein sequence ID" value="PCD44562.1"/>
    <property type="molecule type" value="Genomic_DNA"/>
</dbReference>
<evidence type="ECO:0000256" key="10">
    <source>
        <dbReference type="SAM" id="SignalP"/>
    </source>
</evidence>
<dbReference type="GO" id="GO:0098552">
    <property type="term" value="C:side of membrane"/>
    <property type="evidence" value="ECO:0007669"/>
    <property type="project" value="UniProtKB-KW"/>
</dbReference>
<keyword evidence="4" id="KW-0964">Secreted</keyword>
<evidence type="ECO:0000259" key="11">
    <source>
        <dbReference type="PROSITE" id="PS52012"/>
    </source>
</evidence>
<sequence>MLSFAKSILFTSIVAIAAQAITTLSSPTQTSLPALASQVPSCVSGCLGVVHESIGCDAGDIVCLCKHKASLISKVGLCIVGAQCGFEDATGSTDIVRDMCDLVAEDPGTAVIASASKVLDAVVASATVSAESASTSTNAAGPVTYDVVKVVVVGAAAAFSI</sequence>
<evidence type="ECO:0000256" key="5">
    <source>
        <dbReference type="ARBA" id="ARBA00022622"/>
    </source>
</evidence>
<keyword evidence="5" id="KW-0325">Glycoprotein</keyword>
<evidence type="ECO:0000256" key="3">
    <source>
        <dbReference type="ARBA" id="ARBA00010031"/>
    </source>
</evidence>
<evidence type="ECO:0000256" key="8">
    <source>
        <dbReference type="ARBA" id="ARBA00023288"/>
    </source>
</evidence>
<evidence type="ECO:0000256" key="9">
    <source>
        <dbReference type="PROSITE-ProRule" id="PRU01356"/>
    </source>
</evidence>
<dbReference type="GO" id="GO:0005576">
    <property type="term" value="C:extracellular region"/>
    <property type="evidence" value="ECO:0007669"/>
    <property type="project" value="UniProtKB-SubCell"/>
</dbReference>
<dbReference type="PROSITE" id="PS52012">
    <property type="entry name" value="CFEM"/>
    <property type="match status" value="1"/>
</dbReference>